<dbReference type="InterPro" id="IPR013249">
    <property type="entry name" value="RNA_pol_sigma70_r4_t2"/>
</dbReference>
<keyword evidence="4" id="KW-0804">Transcription</keyword>
<dbReference type="GO" id="GO:0016987">
    <property type="term" value="F:sigma factor activity"/>
    <property type="evidence" value="ECO:0007669"/>
    <property type="project" value="UniProtKB-KW"/>
</dbReference>
<evidence type="ECO:0000256" key="4">
    <source>
        <dbReference type="ARBA" id="ARBA00023163"/>
    </source>
</evidence>
<name>A0A7V7UDI2_9FIRM</name>
<protein>
    <submittedName>
        <fullName evidence="8">Sigma-70 family RNA polymerase sigma factor</fullName>
    </submittedName>
</protein>
<feature type="domain" description="RNA polymerase sigma factor 70 region 4 type 2" evidence="7">
    <location>
        <begin position="123"/>
        <end position="175"/>
    </location>
</feature>
<comment type="caution">
    <text evidence="8">The sequence shown here is derived from an EMBL/GenBank/DDBJ whole genome shotgun (WGS) entry which is preliminary data.</text>
</comment>
<dbReference type="EMBL" id="WAGX01000003">
    <property type="protein sequence ID" value="KAB1440566.1"/>
    <property type="molecule type" value="Genomic_DNA"/>
</dbReference>
<evidence type="ECO:0000256" key="5">
    <source>
        <dbReference type="SAM" id="Coils"/>
    </source>
</evidence>
<dbReference type="PANTHER" id="PTHR43133:SF60">
    <property type="entry name" value="RNA POLYMERASE SIGMA FACTOR SIGV"/>
    <property type="match status" value="1"/>
</dbReference>
<evidence type="ECO:0000259" key="6">
    <source>
        <dbReference type="Pfam" id="PF04542"/>
    </source>
</evidence>
<dbReference type="Pfam" id="PF04542">
    <property type="entry name" value="Sigma70_r2"/>
    <property type="match status" value="1"/>
</dbReference>
<evidence type="ECO:0000256" key="1">
    <source>
        <dbReference type="ARBA" id="ARBA00010641"/>
    </source>
</evidence>
<keyword evidence="9" id="KW-1185">Reference proteome</keyword>
<proteinExistence type="inferred from homology"/>
<evidence type="ECO:0000256" key="2">
    <source>
        <dbReference type="ARBA" id="ARBA00023015"/>
    </source>
</evidence>
<dbReference type="InterPro" id="IPR014284">
    <property type="entry name" value="RNA_pol_sigma-70_dom"/>
</dbReference>
<dbReference type="Gene3D" id="1.10.10.10">
    <property type="entry name" value="Winged helix-like DNA-binding domain superfamily/Winged helix DNA-binding domain"/>
    <property type="match status" value="1"/>
</dbReference>
<reference evidence="8 9" key="1">
    <citation type="submission" date="2019-09" db="EMBL/GenBank/DDBJ databases">
        <authorList>
            <person name="Valk L.C."/>
        </authorList>
    </citation>
    <scope>NUCLEOTIDE SEQUENCE [LARGE SCALE GENOMIC DNA]</scope>
    <source>
        <strain evidence="8">GalUA</strain>
    </source>
</reference>
<dbReference type="InterPro" id="IPR039425">
    <property type="entry name" value="RNA_pol_sigma-70-like"/>
</dbReference>
<dbReference type="OrthoDB" id="2613570at2"/>
<dbReference type="Gene3D" id="1.10.1740.10">
    <property type="match status" value="1"/>
</dbReference>
<organism evidence="8 9">
    <name type="scientific">Candidatus Galacturonatibacter soehngenii</name>
    <dbReference type="NCBI Taxonomy" id="2307010"/>
    <lineage>
        <taxon>Bacteria</taxon>
        <taxon>Bacillati</taxon>
        <taxon>Bacillota</taxon>
        <taxon>Clostridia</taxon>
        <taxon>Lachnospirales</taxon>
        <taxon>Lachnospiraceae</taxon>
        <taxon>Candidatus Galacturonatibacter</taxon>
    </lineage>
</organism>
<keyword evidence="2" id="KW-0805">Transcription regulation</keyword>
<dbReference type="GO" id="GO:0006352">
    <property type="term" value="P:DNA-templated transcription initiation"/>
    <property type="evidence" value="ECO:0007669"/>
    <property type="project" value="InterPro"/>
</dbReference>
<comment type="similarity">
    <text evidence="1">Belongs to the sigma-70 factor family. ECF subfamily.</text>
</comment>
<dbReference type="Pfam" id="PF08281">
    <property type="entry name" value="Sigma70_r4_2"/>
    <property type="match status" value="1"/>
</dbReference>
<dbReference type="InterPro" id="IPR036388">
    <property type="entry name" value="WH-like_DNA-bd_sf"/>
</dbReference>
<feature type="domain" description="RNA polymerase sigma-70 region 2" evidence="6">
    <location>
        <begin position="27"/>
        <end position="94"/>
    </location>
</feature>
<dbReference type="InterPro" id="IPR013324">
    <property type="entry name" value="RNA_pol_sigma_r3/r4-like"/>
</dbReference>
<dbReference type="GO" id="GO:0003677">
    <property type="term" value="F:DNA binding"/>
    <property type="evidence" value="ECO:0007669"/>
    <property type="project" value="InterPro"/>
</dbReference>
<dbReference type="PANTHER" id="PTHR43133">
    <property type="entry name" value="RNA POLYMERASE ECF-TYPE SIGMA FACTO"/>
    <property type="match status" value="1"/>
</dbReference>
<evidence type="ECO:0000256" key="3">
    <source>
        <dbReference type="ARBA" id="ARBA00023082"/>
    </source>
</evidence>
<dbReference type="AlphaFoldDB" id="A0A7V7UDI2"/>
<keyword evidence="3" id="KW-0731">Sigma factor</keyword>
<accession>A0A7V7UDI2</accession>
<sequence length="189" mass="22680">MSGGKKMLIYLSMIETEEEKHKFVQVYETYQYFMWYVANEILHDKYLAEDAVQEAFLALTRHLDKVEEVKSTKTKNFIATIVKSKSIDMIRKKKNEIEEYEEEIVGESKENILEEYIQKEEHNKIVNAIHQMEELYRVVFEYKYLHELSDKEIAEILEVTPKVVNVRLFRGKKKLKELLMKEDNKYAKQ</sequence>
<keyword evidence="5" id="KW-0175">Coiled coil</keyword>
<dbReference type="InterPro" id="IPR007627">
    <property type="entry name" value="RNA_pol_sigma70_r2"/>
</dbReference>
<evidence type="ECO:0000313" key="8">
    <source>
        <dbReference type="EMBL" id="KAB1440566.1"/>
    </source>
</evidence>
<evidence type="ECO:0000259" key="7">
    <source>
        <dbReference type="Pfam" id="PF08281"/>
    </source>
</evidence>
<dbReference type="SUPFAM" id="SSF88659">
    <property type="entry name" value="Sigma3 and sigma4 domains of RNA polymerase sigma factors"/>
    <property type="match status" value="1"/>
</dbReference>
<reference evidence="8 9" key="2">
    <citation type="submission" date="2020-02" db="EMBL/GenBank/DDBJ databases">
        <title>Candidatus Galacturonibacter soehngenii shows hetero-acetogenic catabolism of galacturonic acid but lacks a canonical carbon monoxide dehydrogenase/acetyl-CoA synthase complex.</title>
        <authorList>
            <person name="Diender M."/>
            <person name="Stouten G.R."/>
            <person name="Petersen J.F."/>
            <person name="Nielsen P.H."/>
            <person name="Dueholm M.S."/>
            <person name="Pronk J.T."/>
            <person name="Van Loosdrecht M.C.M."/>
        </authorList>
    </citation>
    <scope>NUCLEOTIDE SEQUENCE [LARGE SCALE GENOMIC DNA]</scope>
    <source>
        <strain evidence="8">GalUA</strain>
    </source>
</reference>
<gene>
    <name evidence="8" type="ORF">F7O84_01685</name>
</gene>
<dbReference type="InterPro" id="IPR013325">
    <property type="entry name" value="RNA_pol_sigma_r2"/>
</dbReference>
<evidence type="ECO:0000313" key="9">
    <source>
        <dbReference type="Proteomes" id="UP000461768"/>
    </source>
</evidence>
<dbReference type="Proteomes" id="UP000461768">
    <property type="component" value="Unassembled WGS sequence"/>
</dbReference>
<feature type="coiled-coil region" evidence="5">
    <location>
        <begin position="83"/>
        <end position="110"/>
    </location>
</feature>
<dbReference type="SUPFAM" id="SSF88946">
    <property type="entry name" value="Sigma2 domain of RNA polymerase sigma factors"/>
    <property type="match status" value="1"/>
</dbReference>
<dbReference type="NCBIfam" id="TIGR02937">
    <property type="entry name" value="sigma70-ECF"/>
    <property type="match status" value="1"/>
</dbReference>